<dbReference type="Gene3D" id="3.40.640.10">
    <property type="entry name" value="Type I PLP-dependent aspartate aminotransferase-like (Major domain)"/>
    <property type="match status" value="1"/>
</dbReference>
<protein>
    <recommendedName>
        <fullName evidence="2">Aminotransferase class V domain-containing protein</fullName>
    </recommendedName>
</protein>
<reference evidence="3" key="1">
    <citation type="submission" date="2020-02" db="EMBL/GenBank/DDBJ databases">
        <authorList>
            <person name="Scholz U."/>
            <person name="Mascher M."/>
            <person name="Fiebig A."/>
        </authorList>
    </citation>
    <scope>NUCLEOTIDE SEQUENCE</scope>
</reference>
<accession>A0A7I8KLS8</accession>
<evidence type="ECO:0000256" key="1">
    <source>
        <dbReference type="ARBA" id="ARBA00022898"/>
    </source>
</evidence>
<evidence type="ECO:0000313" key="4">
    <source>
        <dbReference type="Proteomes" id="UP000663760"/>
    </source>
</evidence>
<dbReference type="SUPFAM" id="SSF53383">
    <property type="entry name" value="PLP-dependent transferases"/>
    <property type="match status" value="1"/>
</dbReference>
<dbReference type="AlphaFoldDB" id="A0A7I8KLS8"/>
<dbReference type="InterPro" id="IPR000192">
    <property type="entry name" value="Aminotrans_V_dom"/>
</dbReference>
<feature type="domain" description="Aminotransferase class V" evidence="2">
    <location>
        <begin position="108"/>
        <end position="293"/>
    </location>
</feature>
<dbReference type="Pfam" id="PF00266">
    <property type="entry name" value="Aminotran_5"/>
    <property type="match status" value="1"/>
</dbReference>
<dbReference type="InterPro" id="IPR015424">
    <property type="entry name" value="PyrdxlP-dep_Trfase"/>
</dbReference>
<dbReference type="InterPro" id="IPR015421">
    <property type="entry name" value="PyrdxlP-dep_Trfase_major"/>
</dbReference>
<keyword evidence="1" id="KW-0663">Pyridoxal phosphate</keyword>
<proteinExistence type="predicted"/>
<sequence>MAVDRIAVNGHRGDGVVANGRHEDVGVVVNGEGDDRRVSKKLRKFPISAEEIRQEFGHHDRGIARVNNGSFGSCPASVLAAQKRLQELWLRHPEAFFYDVLQPSILRSRQVIRSLINAEYVEEVSIVDNATTAAAIVFQHVQRAFYEGVYEKGDSIVMLHYAYGSVKKSAQAYVARAGGNVVEVPLPFPVKSEEEVVVQFRKALEAAKDGGRRKVRLAVIDHITSMPSVVIPVKRLTKICREEGVEHVFVDAAHAIGNVEVDMKEIGADFYASNLYKWFFCPPSAAFLYCRKSPTSPDLHHPVVSSEYGKGLPMESGWVGARDYTVQLVVPDAVDFVNRFEGGVAGITRRNHEKVLEMGEMLADAWGTCLGSPPAMTCSMVMVGLPSSLGVASDKDAQKLRRHLREVFRVEVPIYYNSPKEGDDGPLEPINRTAAYARISHQVYNVADDYYKLRDAVRKLVVDGFTCRSLSSN</sequence>
<dbReference type="OrthoDB" id="5978656at2759"/>
<evidence type="ECO:0000313" key="3">
    <source>
        <dbReference type="EMBL" id="CAA7398601.1"/>
    </source>
</evidence>
<organism evidence="3 4">
    <name type="scientific">Spirodela intermedia</name>
    <name type="common">Intermediate duckweed</name>
    <dbReference type="NCBI Taxonomy" id="51605"/>
    <lineage>
        <taxon>Eukaryota</taxon>
        <taxon>Viridiplantae</taxon>
        <taxon>Streptophyta</taxon>
        <taxon>Embryophyta</taxon>
        <taxon>Tracheophyta</taxon>
        <taxon>Spermatophyta</taxon>
        <taxon>Magnoliopsida</taxon>
        <taxon>Liliopsida</taxon>
        <taxon>Araceae</taxon>
        <taxon>Lemnoideae</taxon>
        <taxon>Spirodela</taxon>
    </lineage>
</organism>
<evidence type="ECO:0000259" key="2">
    <source>
        <dbReference type="Pfam" id="PF00266"/>
    </source>
</evidence>
<dbReference type="PANTHER" id="PTHR43092:SF2">
    <property type="entry name" value="HERCYNYLCYSTEINE SULFOXIDE LYASE"/>
    <property type="match status" value="1"/>
</dbReference>
<gene>
    <name evidence="3" type="ORF">SI8410_06009266</name>
</gene>
<keyword evidence="4" id="KW-1185">Reference proteome</keyword>
<dbReference type="PANTHER" id="PTHR43092">
    <property type="entry name" value="L-CYSTEINE DESULFHYDRASE"/>
    <property type="match status" value="1"/>
</dbReference>
<dbReference type="EMBL" id="LR746269">
    <property type="protein sequence ID" value="CAA7398601.1"/>
    <property type="molecule type" value="Genomic_DNA"/>
</dbReference>
<name>A0A7I8KLS8_SPIIN</name>
<dbReference type="Proteomes" id="UP000663760">
    <property type="component" value="Chromosome 6"/>
</dbReference>